<accession>A0A3S5EX81</accession>
<feature type="region of interest" description="Disordered" evidence="4">
    <location>
        <begin position="1"/>
        <end position="40"/>
    </location>
</feature>
<keyword evidence="1" id="KW-0805">Transcription regulation</keyword>
<dbReference type="RefSeq" id="WP_126470474.1">
    <property type="nucleotide sequence ID" value="NZ_LR134481.1"/>
</dbReference>
<sequence length="232" mass="26020">MGNSKEWFSANELKDLEGLPNSPQGINKRARTQNWKKREKDGVQGGALEYHVSSLPPAVQRELGFYPTETRTLVPDIAETVGRYVKEAINKPTELVSVPFYKTFASAGFGAFNDDVYEPDDFVGLSARWLQQRGLQKNKLAFILTSGDSMTPTIHHGDMLLINRAVTTPRDGQIYVIRSGDQLWVKRVQGIPGGIRLISDNKEIYAPIELKFEDNLNFEVLGQVVFIGHDLI</sequence>
<dbReference type="InterPro" id="IPR003314">
    <property type="entry name" value="Mu-type_HTH"/>
</dbReference>
<evidence type="ECO:0000259" key="5">
    <source>
        <dbReference type="PROSITE" id="PS51702"/>
    </source>
</evidence>
<dbReference type="InterPro" id="IPR039418">
    <property type="entry name" value="LexA-like"/>
</dbReference>
<dbReference type="Gene3D" id="2.10.109.10">
    <property type="entry name" value="Umud Fragment, subunit A"/>
    <property type="match status" value="1"/>
</dbReference>
<dbReference type="PANTHER" id="PTHR40661:SF3">
    <property type="entry name" value="FELS-1 PROPHAGE TRANSCRIPTIONAL REGULATOR"/>
    <property type="match status" value="1"/>
</dbReference>
<gene>
    <name evidence="6" type="ORF">NCTC10665_00896</name>
</gene>
<dbReference type="InterPro" id="IPR009061">
    <property type="entry name" value="DNA-bd_dom_put_sf"/>
</dbReference>
<name>A0A3S5EX81_HAEPA</name>
<keyword evidence="2" id="KW-0238">DNA-binding</keyword>
<dbReference type="PROSITE" id="PS51702">
    <property type="entry name" value="HTH_MU"/>
    <property type="match status" value="1"/>
</dbReference>
<protein>
    <submittedName>
        <fullName evidence="6">Transcriptional regulator</fullName>
    </submittedName>
</protein>
<dbReference type="SUPFAM" id="SSF51306">
    <property type="entry name" value="LexA/Signal peptidase"/>
    <property type="match status" value="1"/>
</dbReference>
<evidence type="ECO:0000256" key="2">
    <source>
        <dbReference type="ARBA" id="ARBA00023125"/>
    </source>
</evidence>
<dbReference type="Gene3D" id="1.10.10.10">
    <property type="entry name" value="Winged helix-like DNA-binding domain superfamily/Winged helix DNA-binding domain"/>
    <property type="match status" value="1"/>
</dbReference>
<dbReference type="GO" id="GO:0003677">
    <property type="term" value="F:DNA binding"/>
    <property type="evidence" value="ECO:0007669"/>
    <property type="project" value="UniProtKB-KW"/>
</dbReference>
<organism evidence="6 7">
    <name type="scientific">Haemophilus parainfluenzae</name>
    <dbReference type="NCBI Taxonomy" id="729"/>
    <lineage>
        <taxon>Bacteria</taxon>
        <taxon>Pseudomonadati</taxon>
        <taxon>Pseudomonadota</taxon>
        <taxon>Gammaproteobacteria</taxon>
        <taxon>Pasteurellales</taxon>
        <taxon>Pasteurellaceae</taxon>
        <taxon>Haemophilus</taxon>
    </lineage>
</organism>
<dbReference type="InterPro" id="IPR036286">
    <property type="entry name" value="LexA/Signal_pep-like_sf"/>
</dbReference>
<evidence type="ECO:0000313" key="7">
    <source>
        <dbReference type="Proteomes" id="UP000268879"/>
    </source>
</evidence>
<dbReference type="SUPFAM" id="SSF46955">
    <property type="entry name" value="Putative DNA-binding domain"/>
    <property type="match status" value="1"/>
</dbReference>
<feature type="domain" description="HTH Mu-type" evidence="5">
    <location>
        <begin position="4"/>
        <end position="71"/>
    </location>
</feature>
<dbReference type="PANTHER" id="PTHR40661">
    <property type="match status" value="1"/>
</dbReference>
<dbReference type="CDD" id="cd06529">
    <property type="entry name" value="S24_LexA-like"/>
    <property type="match status" value="1"/>
</dbReference>
<proteinExistence type="predicted"/>
<evidence type="ECO:0000256" key="3">
    <source>
        <dbReference type="ARBA" id="ARBA00023163"/>
    </source>
</evidence>
<dbReference type="InterPro" id="IPR036388">
    <property type="entry name" value="WH-like_DNA-bd_sf"/>
</dbReference>
<evidence type="ECO:0000313" key="6">
    <source>
        <dbReference type="EMBL" id="VEI30423.1"/>
    </source>
</evidence>
<dbReference type="Pfam" id="PF02316">
    <property type="entry name" value="HTH_Tnp_Mu_1"/>
    <property type="match status" value="1"/>
</dbReference>
<dbReference type="Pfam" id="PF00717">
    <property type="entry name" value="Peptidase_S24"/>
    <property type="match status" value="1"/>
</dbReference>
<dbReference type="Proteomes" id="UP000268879">
    <property type="component" value="Chromosome"/>
</dbReference>
<dbReference type="AlphaFoldDB" id="A0A3S5EX81"/>
<evidence type="ECO:0000256" key="4">
    <source>
        <dbReference type="SAM" id="MobiDB-lite"/>
    </source>
</evidence>
<keyword evidence="3" id="KW-0804">Transcription</keyword>
<dbReference type="InterPro" id="IPR015927">
    <property type="entry name" value="Peptidase_S24_S26A/B/C"/>
</dbReference>
<evidence type="ECO:0000256" key="1">
    <source>
        <dbReference type="ARBA" id="ARBA00023015"/>
    </source>
</evidence>
<reference evidence="6 7" key="1">
    <citation type="submission" date="2018-12" db="EMBL/GenBank/DDBJ databases">
        <authorList>
            <consortium name="Pathogen Informatics"/>
        </authorList>
    </citation>
    <scope>NUCLEOTIDE SEQUENCE [LARGE SCALE GENOMIC DNA]</scope>
    <source>
        <strain evidence="6 7">NCTC10665</strain>
    </source>
</reference>
<dbReference type="EMBL" id="LR134481">
    <property type="protein sequence ID" value="VEI30423.1"/>
    <property type="molecule type" value="Genomic_DNA"/>
</dbReference>